<keyword evidence="6" id="KW-1185">Reference proteome</keyword>
<evidence type="ECO:0000259" key="4">
    <source>
        <dbReference type="Pfam" id="PF00038"/>
    </source>
</evidence>
<dbReference type="PANTHER" id="PTHR45721">
    <property type="entry name" value="LAMIN DM0-RELATED"/>
    <property type="match status" value="1"/>
</dbReference>
<dbReference type="GO" id="GO:0006998">
    <property type="term" value="P:nuclear envelope organization"/>
    <property type="evidence" value="ECO:0007669"/>
    <property type="project" value="TreeGrafter"/>
</dbReference>
<evidence type="ECO:0000256" key="1">
    <source>
        <dbReference type="ARBA" id="ARBA00022754"/>
    </source>
</evidence>
<dbReference type="GO" id="GO:0031507">
    <property type="term" value="P:heterochromatin formation"/>
    <property type="evidence" value="ECO:0007669"/>
    <property type="project" value="TreeGrafter"/>
</dbReference>
<dbReference type="OrthoDB" id="102442at2759"/>
<feature type="domain" description="IF rod" evidence="4">
    <location>
        <begin position="68"/>
        <end position="172"/>
    </location>
</feature>
<proteinExistence type="predicted"/>
<keyword evidence="2 3" id="KW-0175">Coiled coil</keyword>
<accession>A0A6J8AEG8</accession>
<dbReference type="GO" id="GO:0007097">
    <property type="term" value="P:nuclear migration"/>
    <property type="evidence" value="ECO:0007669"/>
    <property type="project" value="TreeGrafter"/>
</dbReference>
<feature type="coiled-coil region" evidence="3">
    <location>
        <begin position="240"/>
        <end position="274"/>
    </location>
</feature>
<evidence type="ECO:0000313" key="6">
    <source>
        <dbReference type="Proteomes" id="UP000507470"/>
    </source>
</evidence>
<dbReference type="Pfam" id="PF00038">
    <property type="entry name" value="Filament"/>
    <property type="match status" value="1"/>
</dbReference>
<dbReference type="GO" id="GO:0005652">
    <property type="term" value="C:nuclear lamina"/>
    <property type="evidence" value="ECO:0007669"/>
    <property type="project" value="TreeGrafter"/>
</dbReference>
<dbReference type="InterPro" id="IPR039008">
    <property type="entry name" value="IF_rod_dom"/>
</dbReference>
<dbReference type="GO" id="GO:0005882">
    <property type="term" value="C:intermediate filament"/>
    <property type="evidence" value="ECO:0007669"/>
    <property type="project" value="UniProtKB-KW"/>
</dbReference>
<dbReference type="EMBL" id="CACVKT020001299">
    <property type="protein sequence ID" value="CAC5366575.1"/>
    <property type="molecule type" value="Genomic_DNA"/>
</dbReference>
<dbReference type="GO" id="GO:0090435">
    <property type="term" value="P:protein localization to nuclear envelope"/>
    <property type="evidence" value="ECO:0007669"/>
    <property type="project" value="TreeGrafter"/>
</dbReference>
<organism evidence="5 6">
    <name type="scientific">Mytilus coruscus</name>
    <name type="common">Sea mussel</name>
    <dbReference type="NCBI Taxonomy" id="42192"/>
    <lineage>
        <taxon>Eukaryota</taxon>
        <taxon>Metazoa</taxon>
        <taxon>Spiralia</taxon>
        <taxon>Lophotrochozoa</taxon>
        <taxon>Mollusca</taxon>
        <taxon>Bivalvia</taxon>
        <taxon>Autobranchia</taxon>
        <taxon>Pteriomorphia</taxon>
        <taxon>Mytilida</taxon>
        <taxon>Mytiloidea</taxon>
        <taxon>Mytilidae</taxon>
        <taxon>Mytilinae</taxon>
        <taxon>Mytilus</taxon>
    </lineage>
</organism>
<reference evidence="5 6" key="1">
    <citation type="submission" date="2020-06" db="EMBL/GenBank/DDBJ databases">
        <authorList>
            <person name="Li R."/>
            <person name="Bekaert M."/>
        </authorList>
    </citation>
    <scope>NUCLEOTIDE SEQUENCE [LARGE SCALE GENOMIC DNA]</scope>
    <source>
        <strain evidence="6">wild</strain>
    </source>
</reference>
<name>A0A6J8AEG8_MYTCO</name>
<sequence length="519" mass="59132">MHMMLLNCVHVTNAFTSPRTTPFRSPSYYPSTQKAWEQTYTSTGGDDFNTGVTNLSYVKTGAGQGRAKRLNDRLSDYIAKVRQLWEQRGQIDSSAFLKSIKILEDEVAKLKDLYEYELANLRGQLQGSVQDKHSLEQQYGSFIQTSKDLEKRLALEVDKNRELVGNVTNYQQTISCLEQEIAKLRSAPQPLDESPGLRKEIADLRRDKEDFKGRWESELQTRKDVEERFAASTKKYEFDNNVLRQHVADMKQRLEATTANILSLETRIRQLSKTDTNIPDILRQVRHAAEDELKKHQSDIESRYGKSISVLKSQMENDADTIGRLEKEKSYVMGSVGDLNAKIAALESQVGAMAQQKQSLEALLAQERSRAFGQIQEMEKRFKEIQHVLFVKLEEAKVSKDSYIPLKAEIEAMKMLLAEEERRLSAPINYESTLSNVSSYIPAMTRTQVASYTPAVTRTQAVSYTPAVTRTQAASYIPAVTRTYVGTGGHKTAYHQASYRPGYCKRYHTKYRCKLCSCY</sequence>
<dbReference type="GO" id="GO:0005200">
    <property type="term" value="F:structural constituent of cytoskeleton"/>
    <property type="evidence" value="ECO:0007669"/>
    <property type="project" value="TreeGrafter"/>
</dbReference>
<evidence type="ECO:0000313" key="5">
    <source>
        <dbReference type="EMBL" id="CAC5366575.1"/>
    </source>
</evidence>
<dbReference type="AlphaFoldDB" id="A0A6J8AEG8"/>
<dbReference type="PANTHER" id="PTHR45721:SF11">
    <property type="entry name" value="LAMIN DM0-RELATED"/>
    <property type="match status" value="1"/>
</dbReference>
<gene>
    <name evidence="5" type="ORF">MCOR_6810</name>
</gene>
<dbReference type="GO" id="GO:0051664">
    <property type="term" value="P:nuclear pore localization"/>
    <property type="evidence" value="ECO:0007669"/>
    <property type="project" value="TreeGrafter"/>
</dbReference>
<feature type="coiled-coil region" evidence="3">
    <location>
        <begin position="118"/>
        <end position="187"/>
    </location>
</feature>
<evidence type="ECO:0000256" key="3">
    <source>
        <dbReference type="SAM" id="Coils"/>
    </source>
</evidence>
<evidence type="ECO:0000256" key="2">
    <source>
        <dbReference type="ARBA" id="ARBA00023054"/>
    </source>
</evidence>
<dbReference type="Gene3D" id="1.20.5.1160">
    <property type="entry name" value="Vasodilator-stimulated phosphoprotein"/>
    <property type="match status" value="1"/>
</dbReference>
<protein>
    <recommendedName>
        <fullName evidence="4">IF rod domain-containing protein</fullName>
    </recommendedName>
</protein>
<dbReference type="Proteomes" id="UP000507470">
    <property type="component" value="Unassembled WGS sequence"/>
</dbReference>
<keyword evidence="1" id="KW-0403">Intermediate filament</keyword>